<evidence type="ECO:0000256" key="6">
    <source>
        <dbReference type="RuleBase" id="RU365090"/>
    </source>
</evidence>
<dbReference type="SMART" id="SM00852">
    <property type="entry name" value="MoCF_biosynth"/>
    <property type="match status" value="1"/>
</dbReference>
<dbReference type="NCBIfam" id="NF045515">
    <property type="entry name" value="Glp_gephyrin"/>
    <property type="match status" value="1"/>
</dbReference>
<evidence type="ECO:0000256" key="3">
    <source>
        <dbReference type="ARBA" id="ARBA00010763"/>
    </source>
</evidence>
<evidence type="ECO:0000256" key="1">
    <source>
        <dbReference type="ARBA" id="ARBA00002901"/>
    </source>
</evidence>
<dbReference type="GO" id="GO:0061599">
    <property type="term" value="F:molybdopterin molybdotransferase activity"/>
    <property type="evidence" value="ECO:0007669"/>
    <property type="project" value="UniProtKB-EC"/>
</dbReference>
<dbReference type="InterPro" id="IPR036425">
    <property type="entry name" value="MoaB/Mog-like_dom_sf"/>
</dbReference>
<keyword evidence="6" id="KW-0479">Metal-binding</keyword>
<accession>A0ABU0BR35</accession>
<dbReference type="Pfam" id="PF00994">
    <property type="entry name" value="MoCF_biosynth"/>
    <property type="match status" value="1"/>
</dbReference>
<keyword evidence="6 8" id="KW-0808">Transferase</keyword>
<feature type="domain" description="MoaB/Mog" evidence="7">
    <location>
        <begin position="179"/>
        <end position="318"/>
    </location>
</feature>
<dbReference type="EMBL" id="JAUSVF010000001">
    <property type="protein sequence ID" value="MDQ0320423.1"/>
    <property type="molecule type" value="Genomic_DNA"/>
</dbReference>
<comment type="cofactor">
    <cofactor evidence="6">
        <name>Mg(2+)</name>
        <dbReference type="ChEBI" id="CHEBI:18420"/>
    </cofactor>
</comment>
<keyword evidence="6" id="KW-0500">Molybdenum</keyword>
<dbReference type="NCBIfam" id="TIGR00177">
    <property type="entry name" value="molyb_syn"/>
    <property type="match status" value="1"/>
</dbReference>
<dbReference type="InterPro" id="IPR036688">
    <property type="entry name" value="MoeA_C_domain_IV_sf"/>
</dbReference>
<comment type="pathway">
    <text evidence="2 6">Cofactor biosynthesis; molybdopterin biosynthesis.</text>
</comment>
<comment type="function">
    <text evidence="1 6">Catalyzes the insertion of molybdate into adenylated molybdopterin with the concomitant release of AMP.</text>
</comment>
<dbReference type="SUPFAM" id="SSF63882">
    <property type="entry name" value="MoeA N-terminal region -like"/>
    <property type="match status" value="1"/>
</dbReference>
<dbReference type="PANTHER" id="PTHR10192:SF5">
    <property type="entry name" value="GEPHYRIN"/>
    <property type="match status" value="1"/>
</dbReference>
<dbReference type="Gene3D" id="3.90.105.10">
    <property type="entry name" value="Molybdopterin biosynthesis moea protein, domain 2"/>
    <property type="match status" value="1"/>
</dbReference>
<evidence type="ECO:0000256" key="2">
    <source>
        <dbReference type="ARBA" id="ARBA00005046"/>
    </source>
</evidence>
<name>A0ABU0BR35_9HYPH</name>
<dbReference type="Gene3D" id="2.40.340.10">
    <property type="entry name" value="MoeA, C-terminal, domain IV"/>
    <property type="match status" value="1"/>
</dbReference>
<dbReference type="InterPro" id="IPR005110">
    <property type="entry name" value="MoeA_linker/N"/>
</dbReference>
<comment type="catalytic activity">
    <reaction evidence="5">
        <text>adenylyl-molybdopterin + molybdate = Mo-molybdopterin + AMP + H(+)</text>
        <dbReference type="Rhea" id="RHEA:35047"/>
        <dbReference type="ChEBI" id="CHEBI:15378"/>
        <dbReference type="ChEBI" id="CHEBI:36264"/>
        <dbReference type="ChEBI" id="CHEBI:62727"/>
        <dbReference type="ChEBI" id="CHEBI:71302"/>
        <dbReference type="ChEBI" id="CHEBI:456215"/>
        <dbReference type="EC" id="2.10.1.1"/>
    </reaction>
</comment>
<reference evidence="8 9" key="1">
    <citation type="submission" date="2023-07" db="EMBL/GenBank/DDBJ databases">
        <title>Genomic Encyclopedia of Type Strains, Phase IV (KMG-IV): sequencing the most valuable type-strain genomes for metagenomic binning, comparative biology and taxonomic classification.</title>
        <authorList>
            <person name="Goeker M."/>
        </authorList>
    </citation>
    <scope>NUCLEOTIDE SEQUENCE [LARGE SCALE GENOMIC DNA]</scope>
    <source>
        <strain evidence="8 9">DSM 1112</strain>
    </source>
</reference>
<comment type="similarity">
    <text evidence="3 6">Belongs to the MoeA family.</text>
</comment>
<dbReference type="Proteomes" id="UP001230207">
    <property type="component" value="Unassembled WGS sequence"/>
</dbReference>
<dbReference type="InterPro" id="IPR038987">
    <property type="entry name" value="MoeA-like"/>
</dbReference>
<evidence type="ECO:0000259" key="7">
    <source>
        <dbReference type="SMART" id="SM00852"/>
    </source>
</evidence>
<gene>
    <name evidence="8" type="ORF">QO002_002561</name>
</gene>
<proteinExistence type="inferred from homology"/>
<keyword evidence="6" id="KW-0460">Magnesium</keyword>
<protein>
    <recommendedName>
        <fullName evidence="6">Molybdopterin molybdenumtransferase</fullName>
        <ecNumber evidence="6">2.10.1.1</ecNumber>
    </recommendedName>
</protein>
<dbReference type="PANTHER" id="PTHR10192">
    <property type="entry name" value="MOLYBDOPTERIN BIOSYNTHESIS PROTEIN"/>
    <property type="match status" value="1"/>
</dbReference>
<dbReference type="InterPro" id="IPR005111">
    <property type="entry name" value="MoeA_C_domain_IV"/>
</dbReference>
<organism evidence="8 9">
    <name type="scientific">Pararhizobium capsulatum DSM 1112</name>
    <dbReference type="NCBI Taxonomy" id="1121113"/>
    <lineage>
        <taxon>Bacteria</taxon>
        <taxon>Pseudomonadati</taxon>
        <taxon>Pseudomonadota</taxon>
        <taxon>Alphaproteobacteria</taxon>
        <taxon>Hyphomicrobiales</taxon>
        <taxon>Rhizobiaceae</taxon>
        <taxon>Rhizobium/Agrobacterium group</taxon>
        <taxon>Pararhizobium</taxon>
    </lineage>
</organism>
<evidence type="ECO:0000256" key="4">
    <source>
        <dbReference type="ARBA" id="ARBA00023150"/>
    </source>
</evidence>
<dbReference type="EC" id="2.10.1.1" evidence="6"/>
<keyword evidence="4 6" id="KW-0501">Molybdenum cofactor biosynthesis</keyword>
<dbReference type="Pfam" id="PF03454">
    <property type="entry name" value="MoeA_C"/>
    <property type="match status" value="1"/>
</dbReference>
<dbReference type="Gene3D" id="3.40.980.10">
    <property type="entry name" value="MoaB/Mog-like domain"/>
    <property type="match status" value="1"/>
</dbReference>
<dbReference type="Pfam" id="PF03453">
    <property type="entry name" value="MoeA_N"/>
    <property type="match status" value="1"/>
</dbReference>
<dbReference type="CDD" id="cd00887">
    <property type="entry name" value="MoeA"/>
    <property type="match status" value="1"/>
</dbReference>
<keyword evidence="9" id="KW-1185">Reference proteome</keyword>
<dbReference type="SUPFAM" id="SSF63867">
    <property type="entry name" value="MoeA C-terminal domain-like"/>
    <property type="match status" value="1"/>
</dbReference>
<dbReference type="Gene3D" id="2.170.190.11">
    <property type="entry name" value="Molybdopterin biosynthesis moea protein, domain 3"/>
    <property type="match status" value="1"/>
</dbReference>
<evidence type="ECO:0000313" key="9">
    <source>
        <dbReference type="Proteomes" id="UP001230207"/>
    </source>
</evidence>
<evidence type="ECO:0000256" key="5">
    <source>
        <dbReference type="ARBA" id="ARBA00047317"/>
    </source>
</evidence>
<comment type="caution">
    <text evidence="8">The sequence shown here is derived from an EMBL/GenBank/DDBJ whole genome shotgun (WGS) entry which is preliminary data.</text>
</comment>
<dbReference type="SUPFAM" id="SSF53218">
    <property type="entry name" value="Molybdenum cofactor biosynthesis proteins"/>
    <property type="match status" value="1"/>
</dbReference>
<dbReference type="RefSeq" id="WP_307230166.1">
    <property type="nucleotide sequence ID" value="NZ_JAUSVF010000001.1"/>
</dbReference>
<dbReference type="InterPro" id="IPR001453">
    <property type="entry name" value="MoaB/Mog_dom"/>
</dbReference>
<dbReference type="PROSITE" id="PS01079">
    <property type="entry name" value="MOCF_BIOSYNTHESIS_2"/>
    <property type="match status" value="1"/>
</dbReference>
<dbReference type="InterPro" id="IPR036135">
    <property type="entry name" value="MoeA_linker/N_sf"/>
</dbReference>
<dbReference type="InterPro" id="IPR008284">
    <property type="entry name" value="MoCF_biosynth_CS"/>
</dbReference>
<sequence>MALLPVDEALRRLLALAPAERRTESVSLDMAHGRILAEDVRALLTHPAFDNSAMDGYAGRHEDFSKTAVELTVIGQSAAGRGFTGRLGAGEVVRIFTGAPIPEGADCVLAQEDAERLANDRIRAHFSPPKGRHIRPKGQDFAKGDVIVHAGESMTPARLTVAAAMNHPSLSVVARPKVAILATGDELLPPGSQPGPDQIIASNSFGVGAIARENGADIIDLGIIGDDKTAITEAVRQAVRSGVDVLVTLGGASVGDHDLVQPALLDAGMVLDFWKIAMRPGKPLMVGSLGKTVVLGLPGNPVSSLVCSYLFLEPILRHLGGLPANNRLVSAQLGEALPANDVRQDYIRGRLRKNDNGDRIADPFARQDSSMMRVFAQADCLIIRPVGAPAAEAGAPCEIMLLS</sequence>
<evidence type="ECO:0000313" key="8">
    <source>
        <dbReference type="EMBL" id="MDQ0320423.1"/>
    </source>
</evidence>